<evidence type="ECO:0000313" key="1">
    <source>
        <dbReference type="EMBL" id="CAL8075013.1"/>
    </source>
</evidence>
<keyword evidence="2" id="KW-1185">Reference proteome</keyword>
<accession>A0ABP1PTT1</accession>
<proteinExistence type="predicted"/>
<dbReference type="EMBL" id="CAXLJM020000007">
    <property type="protein sequence ID" value="CAL8075013.1"/>
    <property type="molecule type" value="Genomic_DNA"/>
</dbReference>
<gene>
    <name evidence="1" type="ORF">ODALV1_LOCUS3058</name>
</gene>
<protein>
    <submittedName>
        <fullName evidence="1">Uncharacterized protein</fullName>
    </submittedName>
</protein>
<dbReference type="Proteomes" id="UP001642540">
    <property type="component" value="Unassembled WGS sequence"/>
</dbReference>
<organism evidence="1 2">
    <name type="scientific">Orchesella dallaii</name>
    <dbReference type="NCBI Taxonomy" id="48710"/>
    <lineage>
        <taxon>Eukaryota</taxon>
        <taxon>Metazoa</taxon>
        <taxon>Ecdysozoa</taxon>
        <taxon>Arthropoda</taxon>
        <taxon>Hexapoda</taxon>
        <taxon>Collembola</taxon>
        <taxon>Entomobryomorpha</taxon>
        <taxon>Entomobryoidea</taxon>
        <taxon>Orchesellidae</taxon>
        <taxon>Orchesellinae</taxon>
        <taxon>Orchesella</taxon>
    </lineage>
</organism>
<comment type="caution">
    <text evidence="1">The sequence shown here is derived from an EMBL/GenBank/DDBJ whole genome shotgun (WGS) entry which is preliminary data.</text>
</comment>
<name>A0ABP1PTT1_9HEXA</name>
<evidence type="ECO:0000313" key="2">
    <source>
        <dbReference type="Proteomes" id="UP001642540"/>
    </source>
</evidence>
<sequence>MKESITTIYNYYIFIDSRIRQQVDCGSHHSTNCRCMLMRMQYKETYCFIGCWVAGVPNQRSAYYFTHSVKSTRSMSTCVPKNYEPSYVQSTRFFMYMYYVFCLAGKTETEEGQTRALHHT</sequence>
<reference evidence="1 2" key="1">
    <citation type="submission" date="2024-08" db="EMBL/GenBank/DDBJ databases">
        <authorList>
            <person name="Cucini C."/>
            <person name="Frati F."/>
        </authorList>
    </citation>
    <scope>NUCLEOTIDE SEQUENCE [LARGE SCALE GENOMIC DNA]</scope>
</reference>